<feature type="coiled-coil region" evidence="1">
    <location>
        <begin position="357"/>
        <end position="384"/>
    </location>
</feature>
<reference evidence="3" key="1">
    <citation type="submission" date="2022-12" db="EMBL/GenBank/DDBJ databases">
        <authorList>
            <person name="Webb A."/>
        </authorList>
    </citation>
    <scope>NUCLEOTIDE SEQUENCE</scope>
    <source>
        <strain evidence="3">Pd1</strain>
    </source>
</reference>
<dbReference type="EMBL" id="CANTFM010001133">
    <property type="protein sequence ID" value="CAI5735521.1"/>
    <property type="molecule type" value="Genomic_DNA"/>
</dbReference>
<sequence>MSSQPPNRRKSKAAWSKDDDVRLCRSFVFATQDEEGTEHVKNMWNRLYKHYAALAAEDPDAAPRAVGALQTHWSSFIRPEVAFFMSLLVKTEKEEHEGWKEEDFIEKTKNHFEAIRQKEAADAMCAYSEAKQLAVLEDADIPPHPRTKPSKFRYVHCIPVLKTSKRFMRAVTSAKTPGEVVRSSTQKRLKLPSDADQAVNASEASDDSVSRRESSPPQHEPSLKRSKGGDAPSSSCASAPESRSSSSSSPCALSSVVKVSVPSGVAVTAVTPSPIVAPSATLNSEIPGIDALNGRHLSAKTPVFQIQHTQQKANYRLKLLNELRGIVETISQLANQFASTMAVPNVSASSRLDPTLVEEMQQDLRFFREQKSRLKQELDALDAKSQS</sequence>
<dbReference type="AlphaFoldDB" id="A0AAV0UFH2"/>
<evidence type="ECO:0000256" key="1">
    <source>
        <dbReference type="SAM" id="Coils"/>
    </source>
</evidence>
<name>A0AAV0UFH2_9STRA</name>
<dbReference type="Proteomes" id="UP001162029">
    <property type="component" value="Unassembled WGS sequence"/>
</dbReference>
<feature type="region of interest" description="Disordered" evidence="2">
    <location>
        <begin position="172"/>
        <end position="250"/>
    </location>
</feature>
<keyword evidence="1" id="KW-0175">Coiled coil</keyword>
<gene>
    <name evidence="3" type="ORF">PDE001_LOCUS6039</name>
</gene>
<feature type="compositionally biased region" description="Low complexity" evidence="2">
    <location>
        <begin position="231"/>
        <end position="250"/>
    </location>
</feature>
<comment type="caution">
    <text evidence="3">The sequence shown here is derived from an EMBL/GenBank/DDBJ whole genome shotgun (WGS) entry which is preliminary data.</text>
</comment>
<evidence type="ECO:0000313" key="3">
    <source>
        <dbReference type="EMBL" id="CAI5735521.1"/>
    </source>
</evidence>
<dbReference type="PANTHER" id="PTHR45125:SF3">
    <property type="entry name" value="NO-APICAL-MERISTEM-ASSOCIATED CARBOXY-TERMINAL DOMAIN PROTEIN"/>
    <property type="match status" value="1"/>
</dbReference>
<organism evidence="3 4">
    <name type="scientific">Peronospora destructor</name>
    <dbReference type="NCBI Taxonomy" id="86335"/>
    <lineage>
        <taxon>Eukaryota</taxon>
        <taxon>Sar</taxon>
        <taxon>Stramenopiles</taxon>
        <taxon>Oomycota</taxon>
        <taxon>Peronosporomycetes</taxon>
        <taxon>Peronosporales</taxon>
        <taxon>Peronosporaceae</taxon>
        <taxon>Peronospora</taxon>
    </lineage>
</organism>
<dbReference type="PANTHER" id="PTHR45125">
    <property type="entry name" value="F21J9.4-RELATED"/>
    <property type="match status" value="1"/>
</dbReference>
<protein>
    <submittedName>
        <fullName evidence="3">Uncharacterized protein</fullName>
    </submittedName>
</protein>
<keyword evidence="4" id="KW-1185">Reference proteome</keyword>
<accession>A0AAV0UFH2</accession>
<evidence type="ECO:0000256" key="2">
    <source>
        <dbReference type="SAM" id="MobiDB-lite"/>
    </source>
</evidence>
<evidence type="ECO:0000313" key="4">
    <source>
        <dbReference type="Proteomes" id="UP001162029"/>
    </source>
</evidence>
<proteinExistence type="predicted"/>